<organism evidence="8 9">
    <name type="scientific">Geodermatophilus siccatus</name>
    <dbReference type="NCBI Taxonomy" id="1137991"/>
    <lineage>
        <taxon>Bacteria</taxon>
        <taxon>Bacillati</taxon>
        <taxon>Actinomycetota</taxon>
        <taxon>Actinomycetes</taxon>
        <taxon>Geodermatophilales</taxon>
        <taxon>Geodermatophilaceae</taxon>
        <taxon>Geodermatophilus</taxon>
    </lineage>
</organism>
<dbReference type="GO" id="GO:0000160">
    <property type="term" value="P:phosphorelay signal transduction system"/>
    <property type="evidence" value="ECO:0007669"/>
    <property type="project" value="InterPro"/>
</dbReference>
<evidence type="ECO:0000256" key="1">
    <source>
        <dbReference type="ARBA" id="ARBA00005820"/>
    </source>
</evidence>
<evidence type="ECO:0000256" key="4">
    <source>
        <dbReference type="ARBA" id="ARBA00023163"/>
    </source>
</evidence>
<dbReference type="Pfam" id="PF13424">
    <property type="entry name" value="TPR_12"/>
    <property type="match status" value="1"/>
</dbReference>
<feature type="region of interest" description="Disordered" evidence="6">
    <location>
        <begin position="263"/>
        <end position="300"/>
    </location>
</feature>
<comment type="similarity">
    <text evidence="1">Belongs to the AfsR/DnrI/RedD regulatory family.</text>
</comment>
<dbReference type="SMART" id="SM01043">
    <property type="entry name" value="BTAD"/>
    <property type="match status" value="1"/>
</dbReference>
<dbReference type="SUPFAM" id="SSF52540">
    <property type="entry name" value="P-loop containing nucleoside triphosphate hydrolases"/>
    <property type="match status" value="1"/>
</dbReference>
<dbReference type="InterPro" id="IPR051677">
    <property type="entry name" value="AfsR-DnrI-RedD_regulator"/>
</dbReference>
<evidence type="ECO:0000313" key="8">
    <source>
        <dbReference type="EMBL" id="SDL83884.1"/>
    </source>
</evidence>
<dbReference type="CDD" id="cd15831">
    <property type="entry name" value="BTAD"/>
    <property type="match status" value="1"/>
</dbReference>
<dbReference type="Gene3D" id="1.10.10.10">
    <property type="entry name" value="Winged helix-like DNA-binding domain superfamily/Winged helix DNA-binding domain"/>
    <property type="match status" value="1"/>
</dbReference>
<dbReference type="STRING" id="1137991.SAMN05660642_00970"/>
<dbReference type="Pfam" id="PF13374">
    <property type="entry name" value="TPR_10"/>
    <property type="match status" value="6"/>
</dbReference>
<keyword evidence="9" id="KW-1185">Reference proteome</keyword>
<evidence type="ECO:0000256" key="5">
    <source>
        <dbReference type="PROSITE-ProRule" id="PRU01091"/>
    </source>
</evidence>
<dbReference type="Gene3D" id="1.25.40.10">
    <property type="entry name" value="Tetratricopeptide repeat domain"/>
    <property type="match status" value="3"/>
</dbReference>
<dbReference type="Pfam" id="PF03704">
    <property type="entry name" value="BTAD"/>
    <property type="match status" value="1"/>
</dbReference>
<evidence type="ECO:0000256" key="6">
    <source>
        <dbReference type="SAM" id="MobiDB-lite"/>
    </source>
</evidence>
<feature type="domain" description="OmpR/PhoB-type" evidence="7">
    <location>
        <begin position="12"/>
        <end position="113"/>
    </location>
</feature>
<evidence type="ECO:0000259" key="7">
    <source>
        <dbReference type="PROSITE" id="PS51755"/>
    </source>
</evidence>
<dbReference type="SUPFAM" id="SSF48452">
    <property type="entry name" value="TPR-like"/>
    <property type="match status" value="3"/>
</dbReference>
<dbReference type="SMART" id="SM00862">
    <property type="entry name" value="Trans_reg_C"/>
    <property type="match status" value="1"/>
</dbReference>
<name>A0A1G9NBQ4_9ACTN</name>
<dbReference type="FunFam" id="1.25.40.10:FF:000222">
    <property type="entry name" value="SARP family transcriptional regulator"/>
    <property type="match status" value="1"/>
</dbReference>
<dbReference type="AlphaFoldDB" id="A0A1G9NBQ4"/>
<keyword evidence="4" id="KW-0804">Transcription</keyword>
<dbReference type="GO" id="GO:0006355">
    <property type="term" value="P:regulation of DNA-templated transcription"/>
    <property type="evidence" value="ECO:0007669"/>
    <property type="project" value="InterPro"/>
</dbReference>
<sequence>MTAPSPSPCRQEPSASPSGPVRIRVLGPLEVLCDATPVAISGRKERALVVLLALHAGRVVPAETLIEALWGPEPPVSAEASLRVLVARVRKALAGAGARDVVLTRAPGYLLAGAEVDTQLFERLNARGRAELAAGRPQAAAAALGEALALWRADRLAETGSAALRAESARLEEARLAAVEARIEADLGCGRHAELVGELELLCRAQPLRERLWAHRITALYRCGRQADALGAYQQLRATLADELGIDPSPELRRLETAVLTQDPSLAGAGPRQADDDPAGREPWCPPGSGGRPGLPGALPRVWRVPARNPRFTGREGMLRELRRRLGAGGATLVVQALYGMGGVGKTQLALEYAHRFAADYDLVWWIDAEQPVLIPDQLAVLAARLDVPAGTTVADTVDRLLAELRHRTRWLLVFDNAERPADVADLRPGGPGHVLITSRSPGWGALGGRLEVDVLARTETIALLRARIPGLDDESADALAAELGDLPLAAAQAAAYLEQTALPAADYLRRFRAHRADLLHRGEVVGYAGRLDTTWELSLERLRHEDPAAVQLLQLAAHLAPEPVPLTLFGDHPELLDEPLRSAAADPDALADTVGALVGYSLARRSPDGFQVHRLVQAVIRRQLPAERLQTTTHHVVALLAAASPGDPEDPVSRAAYARLAAHVLATAPLSAHHPGGRRLALDLSRHLQARGDSSGSRAVAEQLLDHWRQELGPDHPDTLSAASSLTRALVQLGEVEPGRALAEDALRRCRRVLGPDHPTTLHAATVLAHALLGLGKVGSARPLAEDALRRCRRVLGPDHPTTLHAATVLARALVEVGDVGPARALGEDTLRRCRRVLGPDHPTTLHAATVLARALVEVGDVGPARALGEDTLRRCRRVLGPDHPTTLHAATVLARALVEVGDVGPARALGEDTLRRCRRVLGPDQARTLWSAAALTLALVQLGEVEPARTLGQDTLRRCRRALGRDHATTLLAAAALTLALARLGEVEPARTLGQDTLGRCHRVLDPDHVIALWAATALTVALARLGDAEPAGTLGQATLQRCCRVLGPDHPTTPYLTEAASAAPRPRTEP</sequence>
<dbReference type="PANTHER" id="PTHR35807">
    <property type="entry name" value="TRANSCRIPTIONAL REGULATOR REDD-RELATED"/>
    <property type="match status" value="1"/>
</dbReference>
<dbReference type="InterPro" id="IPR011990">
    <property type="entry name" value="TPR-like_helical_dom_sf"/>
</dbReference>
<keyword evidence="3 5" id="KW-0238">DNA-binding</keyword>
<dbReference type="PANTHER" id="PTHR35807:SF1">
    <property type="entry name" value="TRANSCRIPTIONAL REGULATOR REDD"/>
    <property type="match status" value="1"/>
</dbReference>
<dbReference type="InterPro" id="IPR016032">
    <property type="entry name" value="Sig_transdc_resp-reg_C-effctor"/>
</dbReference>
<dbReference type="OrthoDB" id="580767at2"/>
<gene>
    <name evidence="8" type="ORF">SAMN05660642_00970</name>
</gene>
<dbReference type="Pfam" id="PF00931">
    <property type="entry name" value="NB-ARC"/>
    <property type="match status" value="1"/>
</dbReference>
<protein>
    <submittedName>
        <fullName evidence="8">DNA-binding transcriptional activator of the SARP family</fullName>
    </submittedName>
</protein>
<dbReference type="PROSITE" id="PS51755">
    <property type="entry name" value="OMPR_PHOB"/>
    <property type="match status" value="1"/>
</dbReference>
<dbReference type="SUPFAM" id="SSF46894">
    <property type="entry name" value="C-terminal effector domain of the bipartite response regulators"/>
    <property type="match status" value="1"/>
</dbReference>
<dbReference type="CDD" id="cd00383">
    <property type="entry name" value="trans_reg_C"/>
    <property type="match status" value="1"/>
</dbReference>
<dbReference type="GO" id="GO:0003677">
    <property type="term" value="F:DNA binding"/>
    <property type="evidence" value="ECO:0007669"/>
    <property type="project" value="UniProtKB-UniRule"/>
</dbReference>
<evidence type="ECO:0000313" key="9">
    <source>
        <dbReference type="Proteomes" id="UP000198680"/>
    </source>
</evidence>
<evidence type="ECO:0000256" key="3">
    <source>
        <dbReference type="ARBA" id="ARBA00023125"/>
    </source>
</evidence>
<dbReference type="InterPro" id="IPR001867">
    <property type="entry name" value="OmpR/PhoB-type_DNA-bd"/>
</dbReference>
<evidence type="ECO:0000256" key="2">
    <source>
        <dbReference type="ARBA" id="ARBA00023015"/>
    </source>
</evidence>
<dbReference type="RefSeq" id="WP_091214521.1">
    <property type="nucleotide sequence ID" value="NZ_FNHE01000002.1"/>
</dbReference>
<dbReference type="InterPro" id="IPR036388">
    <property type="entry name" value="WH-like_DNA-bd_sf"/>
</dbReference>
<proteinExistence type="inferred from homology"/>
<reference evidence="9" key="1">
    <citation type="submission" date="2016-10" db="EMBL/GenBank/DDBJ databases">
        <authorList>
            <person name="Varghese N."/>
            <person name="Submissions S."/>
        </authorList>
    </citation>
    <scope>NUCLEOTIDE SEQUENCE [LARGE SCALE GENOMIC DNA]</scope>
    <source>
        <strain evidence="9">DSM 45419</strain>
    </source>
</reference>
<dbReference type="Proteomes" id="UP000198680">
    <property type="component" value="Unassembled WGS sequence"/>
</dbReference>
<accession>A0A1G9NBQ4</accession>
<dbReference type="Gene3D" id="3.40.50.300">
    <property type="entry name" value="P-loop containing nucleotide triphosphate hydrolases"/>
    <property type="match status" value="1"/>
</dbReference>
<dbReference type="NCBIfam" id="NF040586">
    <property type="entry name" value="FxSxx_TPR"/>
    <property type="match status" value="1"/>
</dbReference>
<dbReference type="InterPro" id="IPR027417">
    <property type="entry name" value="P-loop_NTPase"/>
</dbReference>
<dbReference type="InterPro" id="IPR005158">
    <property type="entry name" value="BTAD"/>
</dbReference>
<dbReference type="InterPro" id="IPR002182">
    <property type="entry name" value="NB-ARC"/>
</dbReference>
<feature type="region of interest" description="Disordered" evidence="6">
    <location>
        <begin position="1"/>
        <end position="20"/>
    </location>
</feature>
<dbReference type="Pfam" id="PF00486">
    <property type="entry name" value="Trans_reg_C"/>
    <property type="match status" value="1"/>
</dbReference>
<dbReference type="EMBL" id="FNHE01000002">
    <property type="protein sequence ID" value="SDL83884.1"/>
    <property type="molecule type" value="Genomic_DNA"/>
</dbReference>
<keyword evidence="2" id="KW-0805">Transcription regulation</keyword>
<feature type="DNA-binding region" description="OmpR/PhoB-type" evidence="5">
    <location>
        <begin position="12"/>
        <end position="113"/>
    </location>
</feature>